<dbReference type="EMBL" id="CP002737">
    <property type="protein sequence ID" value="AEF96120.1"/>
    <property type="molecule type" value="Genomic_DNA"/>
</dbReference>
<dbReference type="PANTHER" id="PTHR10803:SF3">
    <property type="entry name" value="ATPASE GET3"/>
    <property type="match status" value="1"/>
</dbReference>
<dbReference type="GeneID" id="10643404"/>
<keyword evidence="3" id="KW-0067">ATP-binding</keyword>
<dbReference type="OrthoDB" id="46198at2157"/>
<evidence type="ECO:0000256" key="3">
    <source>
        <dbReference type="ARBA" id="ARBA00022840"/>
    </source>
</evidence>
<evidence type="ECO:0000256" key="7">
    <source>
        <dbReference type="ARBA" id="ARBA00059736"/>
    </source>
</evidence>
<dbReference type="Gene3D" id="3.40.50.300">
    <property type="entry name" value="P-loop containing nucleotide triphosphate hydrolases"/>
    <property type="match status" value="1"/>
</dbReference>
<comment type="similarity">
    <text evidence="1">Belongs to the arsA ATPase family.</text>
</comment>
<comment type="function">
    <text evidence="7">Anion-transporting ATPase. Catalyzes the extrusion of arsenite.</text>
</comment>
<keyword evidence="15" id="KW-1185">Reference proteome</keyword>
<evidence type="ECO:0000256" key="1">
    <source>
        <dbReference type="ARBA" id="ARBA00011040"/>
    </source>
</evidence>
<dbReference type="Pfam" id="PF02374">
    <property type="entry name" value="ArsA_ATPase"/>
    <property type="match status" value="1"/>
</dbReference>
<sequence length="335" mass="37900">MLSKIKDSLKSITTKKLESDGTKYIMFGGKGGVGKTTMSAATGIYCAEQGLKTVIVSTDPAHSLRDAFEQEFGHEPTKVKGFDNLYVVEIDPQKAMEEYKEKLKAQMDENPMLAGMLEEQLEMAALSPGTDESAAFDVFLRYMDSSEFDVVIFDTAPTGHTLRFLGLPEIMDKYMAKMIKFKKQMSGLMKMMKKLMPFGSKDDDIDYDKALEELEKMKKKIEKAREILSNPEKTAFRLVVIPEEMSILESERAMKALEKYGIPIDAVIVNQVIPEDVECEFCKARRALQQKRLEMIKEKFGDKVIAHVPLLKTEAKGVDTLREIAKILYGEEEKE</sequence>
<evidence type="ECO:0000256" key="12">
    <source>
        <dbReference type="ARBA" id="ARBA00080604"/>
    </source>
</evidence>
<evidence type="ECO:0000256" key="9">
    <source>
        <dbReference type="ARBA" id="ARBA00074681"/>
    </source>
</evidence>
<keyword evidence="5" id="KW-1278">Translocase</keyword>
<evidence type="ECO:0000256" key="10">
    <source>
        <dbReference type="ARBA" id="ARBA00075317"/>
    </source>
</evidence>
<dbReference type="KEGG" id="mig:Metig_0566"/>
<organism evidence="15">
    <name type="scientific">Methanotorris igneus (strain DSM 5666 / JCM 11834 / Kol 5)</name>
    <dbReference type="NCBI Taxonomy" id="880724"/>
    <lineage>
        <taxon>Archaea</taxon>
        <taxon>Methanobacteriati</taxon>
        <taxon>Methanobacteriota</taxon>
        <taxon>Methanomada group</taxon>
        <taxon>Methanococci</taxon>
        <taxon>Methanococcales</taxon>
        <taxon>Methanocaldococcaceae</taxon>
        <taxon>Methanotorris</taxon>
    </lineage>
</organism>
<dbReference type="RefSeq" id="WP_013798727.1">
    <property type="nucleotide sequence ID" value="NC_015562.1"/>
</dbReference>
<keyword evidence="14" id="KW-0378">Hydrolase</keyword>
<dbReference type="AlphaFoldDB" id="F6BC39"/>
<dbReference type="GO" id="GO:0005524">
    <property type="term" value="F:ATP binding"/>
    <property type="evidence" value="ECO:0007669"/>
    <property type="project" value="UniProtKB-KW"/>
</dbReference>
<dbReference type="NCBIfam" id="TIGR00345">
    <property type="entry name" value="GET3_arsA_TRC40"/>
    <property type="match status" value="1"/>
</dbReference>
<dbReference type="SUPFAM" id="SSF52540">
    <property type="entry name" value="P-loop containing nucleoside triphosphate hydrolases"/>
    <property type="match status" value="1"/>
</dbReference>
<dbReference type="PANTHER" id="PTHR10803">
    <property type="entry name" value="ARSENICAL PUMP-DRIVING ATPASE ARSENITE-TRANSLOCATING ATPASE"/>
    <property type="match status" value="1"/>
</dbReference>
<dbReference type="HOGENOM" id="CLU_040761_4_0_2"/>
<accession>F6BC39</accession>
<dbReference type="STRING" id="880724.Metig_0566"/>
<dbReference type="InterPro" id="IPR016300">
    <property type="entry name" value="ATPase_ArsA/GET3"/>
</dbReference>
<dbReference type="EC" id="7.3.2.7" evidence="8"/>
<dbReference type="GO" id="GO:0016887">
    <property type="term" value="F:ATP hydrolysis activity"/>
    <property type="evidence" value="ECO:0007669"/>
    <property type="project" value="InterPro"/>
</dbReference>
<dbReference type="InterPro" id="IPR025723">
    <property type="entry name" value="ArsA/GET3_ATPase-like"/>
</dbReference>
<evidence type="ECO:0000256" key="2">
    <source>
        <dbReference type="ARBA" id="ARBA00022741"/>
    </source>
</evidence>
<keyword evidence="2" id="KW-0547">Nucleotide-binding</keyword>
<evidence type="ECO:0000256" key="11">
    <source>
        <dbReference type="ARBA" id="ARBA00078871"/>
    </source>
</evidence>
<protein>
    <recommendedName>
        <fullName evidence="9">Putative arsenical pump-driving ATPase</fullName>
        <ecNumber evidence="8">7.3.2.7</ecNumber>
    </recommendedName>
    <alternativeName>
        <fullName evidence="10">Arsenical resistance ATPase</fullName>
    </alternativeName>
    <alternativeName>
        <fullName evidence="11">Arsenite-translocating ATPase</fullName>
    </alternativeName>
    <alternativeName>
        <fullName evidence="12">Arsenite-transporting ATPase</fullName>
    </alternativeName>
</protein>
<dbReference type="GO" id="GO:0015446">
    <property type="term" value="F:ATPase-coupled arsenite transmembrane transporter activity"/>
    <property type="evidence" value="ECO:0007669"/>
    <property type="project" value="UniProtKB-EC"/>
</dbReference>
<dbReference type="FunFam" id="3.40.50.300:FF:001801">
    <property type="entry name" value="Putative arsenical pump-driving ATPase"/>
    <property type="match status" value="1"/>
</dbReference>
<evidence type="ECO:0000256" key="8">
    <source>
        <dbReference type="ARBA" id="ARBA00066752"/>
    </source>
</evidence>
<evidence type="ECO:0000256" key="6">
    <source>
        <dbReference type="ARBA" id="ARBA00052296"/>
    </source>
</evidence>
<evidence type="ECO:0000259" key="13">
    <source>
        <dbReference type="Pfam" id="PF02374"/>
    </source>
</evidence>
<evidence type="ECO:0000256" key="4">
    <source>
        <dbReference type="ARBA" id="ARBA00022849"/>
    </source>
</evidence>
<dbReference type="Proteomes" id="UP000009227">
    <property type="component" value="Chromosome"/>
</dbReference>
<comment type="catalytic activity">
    <reaction evidence="6">
        <text>arsenite(in) + ATP + H2O = arsenite(out) + ADP + phosphate + H(+)</text>
        <dbReference type="Rhea" id="RHEA:11348"/>
        <dbReference type="ChEBI" id="CHEBI:15377"/>
        <dbReference type="ChEBI" id="CHEBI:15378"/>
        <dbReference type="ChEBI" id="CHEBI:29242"/>
        <dbReference type="ChEBI" id="CHEBI:30616"/>
        <dbReference type="ChEBI" id="CHEBI:43474"/>
        <dbReference type="ChEBI" id="CHEBI:456216"/>
        <dbReference type="EC" id="7.3.2.7"/>
    </reaction>
</comment>
<dbReference type="CDD" id="cd02035">
    <property type="entry name" value="ArsA"/>
    <property type="match status" value="1"/>
</dbReference>
<reference evidence="14 15" key="1">
    <citation type="submission" date="2011-05" db="EMBL/GenBank/DDBJ databases">
        <title>Complete sequence of Methanotorris igneus Kol 5.</title>
        <authorList>
            <consortium name="US DOE Joint Genome Institute"/>
            <person name="Lucas S."/>
            <person name="Han J."/>
            <person name="Lapidus A."/>
            <person name="Cheng J.-F."/>
            <person name="Goodwin L."/>
            <person name="Pitluck S."/>
            <person name="Peters L."/>
            <person name="Mikhailova N."/>
            <person name="Chertkov O."/>
            <person name="Han C."/>
            <person name="Tapia R."/>
            <person name="Land M."/>
            <person name="Hauser L."/>
            <person name="Kyrpides N."/>
            <person name="Ivanova N."/>
            <person name="Pagani I."/>
            <person name="Sieprawska-Lupa M."/>
            <person name="Whitman W."/>
            <person name="Woyke T."/>
        </authorList>
    </citation>
    <scope>NUCLEOTIDE SEQUENCE [LARGE SCALE GENOMIC DNA]</scope>
    <source>
        <strain evidence="15">DSM 5666 / JCM 11834 / Kol 5</strain>
    </source>
</reference>
<evidence type="ECO:0000256" key="5">
    <source>
        <dbReference type="ARBA" id="ARBA00022967"/>
    </source>
</evidence>
<evidence type="ECO:0000313" key="15">
    <source>
        <dbReference type="Proteomes" id="UP000009227"/>
    </source>
</evidence>
<name>F6BC39_METIK</name>
<evidence type="ECO:0000313" key="14">
    <source>
        <dbReference type="EMBL" id="AEF96120.1"/>
    </source>
</evidence>
<dbReference type="InterPro" id="IPR027417">
    <property type="entry name" value="P-loop_NTPase"/>
</dbReference>
<proteinExistence type="inferred from homology"/>
<keyword evidence="4" id="KW-0059">Arsenical resistance</keyword>
<gene>
    <name evidence="14" type="ordered locus">Metig_0566</name>
</gene>
<feature type="domain" description="ArsA/GET3 Anion-transporting ATPase-like" evidence="13">
    <location>
        <begin position="22"/>
        <end position="329"/>
    </location>
</feature>